<evidence type="ECO:0000313" key="2">
    <source>
        <dbReference type="RefSeq" id="XP_071902568.1"/>
    </source>
</evidence>
<organism evidence="1 2">
    <name type="scientific">Coffea arabica</name>
    <name type="common">Arabian coffee</name>
    <dbReference type="NCBI Taxonomy" id="13443"/>
    <lineage>
        <taxon>Eukaryota</taxon>
        <taxon>Viridiplantae</taxon>
        <taxon>Streptophyta</taxon>
        <taxon>Embryophyta</taxon>
        <taxon>Tracheophyta</taxon>
        <taxon>Spermatophyta</taxon>
        <taxon>Magnoliopsida</taxon>
        <taxon>eudicotyledons</taxon>
        <taxon>Gunneridae</taxon>
        <taxon>Pentapetalae</taxon>
        <taxon>asterids</taxon>
        <taxon>lamiids</taxon>
        <taxon>Gentianales</taxon>
        <taxon>Rubiaceae</taxon>
        <taxon>Ixoroideae</taxon>
        <taxon>Gardenieae complex</taxon>
        <taxon>Bertiereae - Coffeeae clade</taxon>
        <taxon>Coffeeae</taxon>
        <taxon>Coffea</taxon>
    </lineage>
</organism>
<keyword evidence="1" id="KW-1185">Reference proteome</keyword>
<sequence length="204" mass="24725">MENCYAVDAVNRAGGMALFWTNAVKIKQLQYTEFTIEPLIEDEEIRVGWRIIAIYASCERQVRKQQWITITERKRLWSEKVMIIGDFNDIRCKEEKWGRSDREEWTFIDFRDFISRNNLVDIGFEGIPWTWKNSWDEEEEIKERLDKGLCSPEWLEVFNNAKFTHVENWASYHSILLLDTCPANRRRKKRFFFDKKWVQYEDGF</sequence>
<dbReference type="Proteomes" id="UP001652660">
    <property type="component" value="Chromosome 4e"/>
</dbReference>
<gene>
    <name evidence="2" type="primary">LOC140005469</name>
</gene>
<dbReference type="PANTHER" id="PTHR33710:SF71">
    <property type="entry name" value="ENDONUCLEASE_EXONUCLEASE_PHOSPHATASE DOMAIN-CONTAINING PROTEIN"/>
    <property type="match status" value="1"/>
</dbReference>
<accession>A0ABM4U5L2</accession>
<dbReference type="SUPFAM" id="SSF56219">
    <property type="entry name" value="DNase I-like"/>
    <property type="match status" value="1"/>
</dbReference>
<proteinExistence type="predicted"/>
<dbReference type="Gene3D" id="3.60.10.10">
    <property type="entry name" value="Endonuclease/exonuclease/phosphatase"/>
    <property type="match status" value="1"/>
</dbReference>
<evidence type="ECO:0008006" key="3">
    <source>
        <dbReference type="Google" id="ProtNLM"/>
    </source>
</evidence>
<protein>
    <recommendedName>
        <fullName evidence="3">Endonuclease/exonuclease/phosphatase domain-containing protein</fullName>
    </recommendedName>
</protein>
<reference evidence="2" key="1">
    <citation type="submission" date="2025-08" db="UniProtKB">
        <authorList>
            <consortium name="RefSeq"/>
        </authorList>
    </citation>
    <scope>IDENTIFICATION</scope>
    <source>
        <tissue evidence="2">Leaves</tissue>
    </source>
</reference>
<dbReference type="PANTHER" id="PTHR33710">
    <property type="entry name" value="BNAC02G09200D PROTEIN"/>
    <property type="match status" value="1"/>
</dbReference>
<evidence type="ECO:0000313" key="1">
    <source>
        <dbReference type="Proteomes" id="UP001652660"/>
    </source>
</evidence>
<dbReference type="InterPro" id="IPR036691">
    <property type="entry name" value="Endo/exonu/phosph_ase_sf"/>
</dbReference>
<name>A0ABM4U5L2_COFAR</name>
<dbReference type="GeneID" id="140005469"/>
<dbReference type="RefSeq" id="XP_071902568.1">
    <property type="nucleotide sequence ID" value="XM_072046467.1"/>
</dbReference>